<feature type="chain" id="PRO_5025373307" description="DUF4148 domain-containing protein" evidence="2">
    <location>
        <begin position="21"/>
        <end position="86"/>
    </location>
</feature>
<evidence type="ECO:0000256" key="2">
    <source>
        <dbReference type="SAM" id="SignalP"/>
    </source>
</evidence>
<dbReference type="RefSeq" id="WP_010687611.1">
    <property type="nucleotide sequence ID" value="NZ_CP043538.1"/>
</dbReference>
<evidence type="ECO:0000313" key="4">
    <source>
        <dbReference type="Proteomes" id="UP000012488"/>
    </source>
</evidence>
<dbReference type="Proteomes" id="UP000012488">
    <property type="component" value="Chromosome"/>
</dbReference>
<proteinExistence type="predicted"/>
<evidence type="ECO:0000313" key="3">
    <source>
        <dbReference type="EMBL" id="QGY03712.1"/>
    </source>
</evidence>
<protein>
    <recommendedName>
        <fullName evidence="5">DUF4148 domain-containing protein</fullName>
    </recommendedName>
</protein>
<dbReference type="OrthoDB" id="8000084at2"/>
<sequence length="86" mass="9397">MRQLLAFTSAMIVCAGAALAQTDPPDRDCSHDPETTGSLSLDPRSLHLPAARPGRVEVTPPEDSWQEEARENAEQRRRDLLACGVD</sequence>
<evidence type="ECO:0000256" key="1">
    <source>
        <dbReference type="SAM" id="MobiDB-lite"/>
    </source>
</evidence>
<feature type="compositionally biased region" description="Basic and acidic residues" evidence="1">
    <location>
        <begin position="24"/>
        <end position="34"/>
    </location>
</feature>
<organism evidence="3 4">
    <name type="scientific">Methylobacterium mesophilicum SR1.6/6</name>
    <dbReference type="NCBI Taxonomy" id="908290"/>
    <lineage>
        <taxon>Bacteria</taxon>
        <taxon>Pseudomonadati</taxon>
        <taxon>Pseudomonadota</taxon>
        <taxon>Alphaproteobacteria</taxon>
        <taxon>Hyphomicrobiales</taxon>
        <taxon>Methylobacteriaceae</taxon>
        <taxon>Methylobacterium</taxon>
    </lineage>
</organism>
<dbReference type="KEGG" id="mmes:MMSR116_18780"/>
<accession>A0A6B9FNY8</accession>
<dbReference type="AlphaFoldDB" id="A0A6B9FNY8"/>
<feature type="compositionally biased region" description="Basic and acidic residues" evidence="1">
    <location>
        <begin position="67"/>
        <end position="80"/>
    </location>
</feature>
<reference evidence="3 4" key="2">
    <citation type="journal article" date="2013" name="Genome Announc.">
        <title>Draft Genome Sequence of Methylobacterium mesophilicum Strain SR1.6/6, Isolated from Citrus sinensis.</title>
        <authorList>
            <person name="Marinho Almeida D."/>
            <person name="Dini-Andreote F."/>
            <person name="Camargo Neves A.A."/>
            <person name="Juca Ramos R.T."/>
            <person name="Andreote F.D."/>
            <person name="Carneiro A.R."/>
            <person name="Oliveira de Souza Lima A."/>
            <person name="Caracciolo Gomes de Sa P.H."/>
            <person name="Ribeiro Barbosa M.S."/>
            <person name="Araujo W.L."/>
            <person name="Silva A."/>
        </authorList>
    </citation>
    <scope>NUCLEOTIDE SEQUENCE [LARGE SCALE GENOMIC DNA]</scope>
    <source>
        <strain evidence="3 4">SR1.6/6</strain>
    </source>
</reference>
<feature type="region of interest" description="Disordered" evidence="1">
    <location>
        <begin position="21"/>
        <end position="86"/>
    </location>
</feature>
<keyword evidence="2" id="KW-0732">Signal</keyword>
<feature type="signal peptide" evidence="2">
    <location>
        <begin position="1"/>
        <end position="20"/>
    </location>
</feature>
<reference evidence="3 4" key="1">
    <citation type="journal article" date="2012" name="Genet. Mol. Biol.">
        <title>Analysis of 16S rRNA and mxaF genes revealing insights into Methylobacterium niche-specific plant association.</title>
        <authorList>
            <person name="Dourado M.N."/>
            <person name="Andreote F.D."/>
            <person name="Dini-Andreote F."/>
            <person name="Conti R."/>
            <person name="Araujo J.M."/>
            <person name="Araujo W.L."/>
        </authorList>
    </citation>
    <scope>NUCLEOTIDE SEQUENCE [LARGE SCALE GENOMIC DNA]</scope>
    <source>
        <strain evidence="3 4">SR1.6/6</strain>
    </source>
</reference>
<gene>
    <name evidence="3" type="ORF">MMSR116_18780</name>
</gene>
<name>A0A6B9FNY8_9HYPH</name>
<evidence type="ECO:0008006" key="5">
    <source>
        <dbReference type="Google" id="ProtNLM"/>
    </source>
</evidence>
<dbReference type="EMBL" id="CP043538">
    <property type="protein sequence ID" value="QGY03712.1"/>
    <property type="molecule type" value="Genomic_DNA"/>
</dbReference>